<protein>
    <submittedName>
        <fullName evidence="2">Uncharacterized protein</fullName>
    </submittedName>
</protein>
<dbReference type="AlphaFoldDB" id="A0AB34JUW5"/>
<keyword evidence="3" id="KW-1185">Reference proteome</keyword>
<dbReference type="Proteomes" id="UP001515480">
    <property type="component" value="Unassembled WGS sequence"/>
</dbReference>
<feature type="compositionally biased region" description="Low complexity" evidence="1">
    <location>
        <begin position="1"/>
        <end position="12"/>
    </location>
</feature>
<evidence type="ECO:0000313" key="3">
    <source>
        <dbReference type="Proteomes" id="UP001515480"/>
    </source>
</evidence>
<evidence type="ECO:0000313" key="2">
    <source>
        <dbReference type="EMBL" id="KAL1524741.1"/>
    </source>
</evidence>
<sequence>MGRYFAATTRRSPTPPSEPPAEKATVEHTGQLFSAELGGPAAVKERRSLTLRISHALSLRKSRSKSSESDASWKRGSVQSPKRSPRRSHISRAAASSLGSSAGGSSRASVDENRALSVEGSTAGVELEDTSLPPVEEEEGAPPAGRTWWGGKRTQAGRKSRASRASKAAPDPTAKPAKPDGPKIGFARKMAMKAERKVVSKAVSSDLGKRALRAYLQPEAFDVMDALRLIYDSDPSLPKDTGLRMQTIVLKLGSKVALLMQHRLLLPNQFRNIVYYGDTLSEAIVRKYDCTRTAPYYDPSDPTHEKLIETLEEVERIFIKLISPHVSDKTTAAASEVIGYITPRAVTRMLTDPTQAKQMSIIAEKLRYL</sequence>
<evidence type="ECO:0000256" key="1">
    <source>
        <dbReference type="SAM" id="MobiDB-lite"/>
    </source>
</evidence>
<feature type="compositionally biased region" description="Low complexity" evidence="1">
    <location>
        <begin position="91"/>
        <end position="108"/>
    </location>
</feature>
<comment type="caution">
    <text evidence="2">The sequence shown here is derived from an EMBL/GenBank/DDBJ whole genome shotgun (WGS) entry which is preliminary data.</text>
</comment>
<dbReference type="Gene3D" id="1.20.1440.160">
    <property type="entry name" value="Tumor necrosis factor alpha-induced protein 8-like"/>
    <property type="match status" value="1"/>
</dbReference>
<feature type="compositionally biased region" description="Low complexity" evidence="1">
    <location>
        <begin position="165"/>
        <end position="176"/>
    </location>
</feature>
<dbReference type="Pfam" id="PF05527">
    <property type="entry name" value="TNFAIP8"/>
    <property type="match status" value="1"/>
</dbReference>
<dbReference type="InterPro" id="IPR008477">
    <property type="entry name" value="TNFAIP8-like"/>
</dbReference>
<gene>
    <name evidence="2" type="ORF">AB1Y20_019624</name>
</gene>
<dbReference type="InterPro" id="IPR038355">
    <property type="entry name" value="TNFAIP8_sf"/>
</dbReference>
<feature type="region of interest" description="Disordered" evidence="1">
    <location>
        <begin position="54"/>
        <end position="184"/>
    </location>
</feature>
<organism evidence="2 3">
    <name type="scientific">Prymnesium parvum</name>
    <name type="common">Toxic golden alga</name>
    <dbReference type="NCBI Taxonomy" id="97485"/>
    <lineage>
        <taxon>Eukaryota</taxon>
        <taxon>Haptista</taxon>
        <taxon>Haptophyta</taxon>
        <taxon>Prymnesiophyceae</taxon>
        <taxon>Prymnesiales</taxon>
        <taxon>Prymnesiaceae</taxon>
        <taxon>Prymnesium</taxon>
    </lineage>
</organism>
<feature type="compositionally biased region" description="Basic residues" evidence="1">
    <location>
        <begin position="155"/>
        <end position="164"/>
    </location>
</feature>
<reference evidence="2 3" key="1">
    <citation type="journal article" date="2024" name="Science">
        <title>Giant polyketide synthase enzymes in the biosynthesis of giant marine polyether toxins.</title>
        <authorList>
            <person name="Fallon T.R."/>
            <person name="Shende V.V."/>
            <person name="Wierzbicki I.H."/>
            <person name="Pendleton A.L."/>
            <person name="Watervoot N.F."/>
            <person name="Auber R.P."/>
            <person name="Gonzalez D.J."/>
            <person name="Wisecaver J.H."/>
            <person name="Moore B.S."/>
        </authorList>
    </citation>
    <scope>NUCLEOTIDE SEQUENCE [LARGE SCALE GENOMIC DNA]</scope>
    <source>
        <strain evidence="2 3">12B1</strain>
    </source>
</reference>
<proteinExistence type="predicted"/>
<accession>A0AB34JUW5</accession>
<dbReference type="EMBL" id="JBGBPQ010000005">
    <property type="protein sequence ID" value="KAL1524741.1"/>
    <property type="molecule type" value="Genomic_DNA"/>
</dbReference>
<feature type="region of interest" description="Disordered" evidence="1">
    <location>
        <begin position="1"/>
        <end position="41"/>
    </location>
</feature>
<name>A0AB34JUW5_PRYPA</name>